<protein>
    <recommendedName>
        <fullName evidence="1">BON domain-containing protein</fullName>
    </recommendedName>
</protein>
<dbReference type="EMBL" id="NIDE01000011">
    <property type="protein sequence ID" value="OWK39179.1"/>
    <property type="molecule type" value="Genomic_DNA"/>
</dbReference>
<accession>A0A225DPN8</accession>
<organism evidence="2 3">
    <name type="scientific">Fimbriiglobus ruber</name>
    <dbReference type="NCBI Taxonomy" id="1908690"/>
    <lineage>
        <taxon>Bacteria</taxon>
        <taxon>Pseudomonadati</taxon>
        <taxon>Planctomycetota</taxon>
        <taxon>Planctomycetia</taxon>
        <taxon>Gemmatales</taxon>
        <taxon>Gemmataceae</taxon>
        <taxon>Fimbriiglobus</taxon>
    </lineage>
</organism>
<evidence type="ECO:0000313" key="2">
    <source>
        <dbReference type="EMBL" id="OWK39179.1"/>
    </source>
</evidence>
<dbReference type="Gene3D" id="3.30.1340.30">
    <property type="match status" value="1"/>
</dbReference>
<feature type="domain" description="BON" evidence="1">
    <location>
        <begin position="1"/>
        <end position="66"/>
    </location>
</feature>
<proteinExistence type="predicted"/>
<reference evidence="3" key="1">
    <citation type="submission" date="2017-06" db="EMBL/GenBank/DDBJ databases">
        <title>Genome analysis of Fimbriiglobus ruber SP5, the first member of the order Planctomycetales with confirmed chitinolytic capability.</title>
        <authorList>
            <person name="Ravin N.V."/>
            <person name="Rakitin A.L."/>
            <person name="Ivanova A.A."/>
            <person name="Beletsky A.V."/>
            <person name="Kulichevskaya I.S."/>
            <person name="Mardanov A.V."/>
            <person name="Dedysh S.N."/>
        </authorList>
    </citation>
    <scope>NUCLEOTIDE SEQUENCE [LARGE SCALE GENOMIC DNA]</scope>
    <source>
        <strain evidence="3">SP5</strain>
    </source>
</reference>
<comment type="caution">
    <text evidence="2">The sequence shown here is derived from an EMBL/GenBank/DDBJ whole genome shotgun (WGS) entry which is preliminary data.</text>
</comment>
<keyword evidence="3" id="KW-1185">Reference proteome</keyword>
<dbReference type="InterPro" id="IPR007055">
    <property type="entry name" value="BON_dom"/>
</dbReference>
<evidence type="ECO:0000313" key="3">
    <source>
        <dbReference type="Proteomes" id="UP000214646"/>
    </source>
</evidence>
<dbReference type="Proteomes" id="UP000214646">
    <property type="component" value="Unassembled WGS sequence"/>
</dbReference>
<evidence type="ECO:0000259" key="1">
    <source>
        <dbReference type="PROSITE" id="PS50914"/>
    </source>
</evidence>
<name>A0A225DPN8_9BACT</name>
<dbReference type="PROSITE" id="PS50914">
    <property type="entry name" value="BON"/>
    <property type="match status" value="1"/>
</dbReference>
<sequence>MQTDVREVLDRSSMTPSARGIQVATDGPVIVLRGAVKDEDEARLIEGMVRLTPGVREVRNELQFPAVTQP</sequence>
<gene>
    <name evidence="2" type="ORF">FRUB_06261</name>
</gene>
<dbReference type="Pfam" id="PF04972">
    <property type="entry name" value="BON"/>
    <property type="match status" value="1"/>
</dbReference>
<dbReference type="AlphaFoldDB" id="A0A225DPN8"/>